<dbReference type="OrthoDB" id="5295044at2"/>
<dbReference type="CDD" id="cd00293">
    <property type="entry name" value="USP-like"/>
    <property type="match status" value="1"/>
</dbReference>
<dbReference type="Proteomes" id="UP000012179">
    <property type="component" value="Chromosome"/>
</dbReference>
<dbReference type="PANTHER" id="PTHR46268:SF15">
    <property type="entry name" value="UNIVERSAL STRESS PROTEIN HP_0031"/>
    <property type="match status" value="1"/>
</dbReference>
<dbReference type="KEGG" id="nlc:EBAPG3_006775"/>
<comment type="subcellular location">
    <subcellularLocation>
        <location evidence="2">Cytoplasm</location>
    </subcellularLocation>
</comment>
<comment type="similarity">
    <text evidence="1 2">Belongs to the universal stress protein A family.</text>
</comment>
<dbReference type="SUPFAM" id="SSF52402">
    <property type="entry name" value="Adenine nucleotide alpha hydrolases-like"/>
    <property type="match status" value="1"/>
</dbReference>
<dbReference type="PIRSF" id="PIRSF006276">
    <property type="entry name" value="UspA"/>
    <property type="match status" value="1"/>
</dbReference>
<dbReference type="GO" id="GO:0005737">
    <property type="term" value="C:cytoplasm"/>
    <property type="evidence" value="ECO:0007669"/>
    <property type="project" value="UniProtKB-SubCell"/>
</dbReference>
<protein>
    <recommendedName>
        <fullName evidence="2">Universal stress protein</fullName>
    </recommendedName>
</protein>
<dbReference type="RefSeq" id="WP_004178915.1">
    <property type="nucleotide sequence ID" value="NZ_CP021106.3"/>
</dbReference>
<reference evidence="4 5" key="1">
    <citation type="journal article" date="2015" name="Int. J. Syst. Evol. Microbiol.">
        <title>Nitrosospira lacus sp. nov., a psychrotolerant, ammonia-oxidizing bacterium from sandy lake sediment.</title>
        <authorList>
            <person name="Urakawa H."/>
            <person name="Garcia J.C."/>
            <person name="Nielsen J.L."/>
            <person name="Le V.Q."/>
            <person name="Kozlowski J.A."/>
            <person name="Stein L.Y."/>
            <person name="Lim C.K."/>
            <person name="Pommerening-Roser A."/>
            <person name="Martens-Habbena W."/>
            <person name="Stahl D.A."/>
            <person name="Klotz M.G."/>
        </authorList>
    </citation>
    <scope>NUCLEOTIDE SEQUENCE [LARGE SCALE GENOMIC DNA]</scope>
    <source>
        <strain evidence="4 5">APG3</strain>
    </source>
</reference>
<evidence type="ECO:0000313" key="5">
    <source>
        <dbReference type="Proteomes" id="UP000012179"/>
    </source>
</evidence>
<keyword evidence="5" id="KW-1185">Reference proteome</keyword>
<dbReference type="EMBL" id="CP021106">
    <property type="protein sequence ID" value="ARO87496.1"/>
    <property type="molecule type" value="Genomic_DNA"/>
</dbReference>
<evidence type="ECO:0000256" key="2">
    <source>
        <dbReference type="PIRNR" id="PIRNR006276"/>
    </source>
</evidence>
<evidence type="ECO:0000256" key="1">
    <source>
        <dbReference type="ARBA" id="ARBA00008791"/>
    </source>
</evidence>
<evidence type="ECO:0000313" key="4">
    <source>
        <dbReference type="EMBL" id="ARO87496.1"/>
    </source>
</evidence>
<dbReference type="Pfam" id="PF00582">
    <property type="entry name" value="Usp"/>
    <property type="match status" value="1"/>
</dbReference>
<evidence type="ECO:0000259" key="3">
    <source>
        <dbReference type="Pfam" id="PF00582"/>
    </source>
</evidence>
<name>A0A1W6SNX9_9PROT</name>
<dbReference type="eggNOG" id="COG0589">
    <property type="taxonomic scope" value="Bacteria"/>
</dbReference>
<sequence length="146" mass="15812">MYQHILVPVDGSTTSDRALQEAIRIARQQSAQLELVHVVEDMPLLDSGSYINYAEMQETLRSSGKKVLAHAQMVAQLAGLDAEINLLEAHGERIPSVIVEEAGHWPADLIVIGTHGRSGFSRVLFGSVAEGVVRTAHIPVLLIRGA</sequence>
<gene>
    <name evidence="4" type="ORF">EBAPG3_006775</name>
</gene>
<keyword evidence="2" id="KW-0963">Cytoplasm</keyword>
<dbReference type="InterPro" id="IPR006015">
    <property type="entry name" value="Universal_stress_UspA"/>
</dbReference>
<dbReference type="PANTHER" id="PTHR46268">
    <property type="entry name" value="STRESS RESPONSE PROTEIN NHAX"/>
    <property type="match status" value="1"/>
</dbReference>
<feature type="domain" description="UspA" evidence="3">
    <location>
        <begin position="1"/>
        <end position="144"/>
    </location>
</feature>
<dbReference type="InterPro" id="IPR014729">
    <property type="entry name" value="Rossmann-like_a/b/a_fold"/>
</dbReference>
<proteinExistence type="inferred from homology"/>
<dbReference type="InterPro" id="IPR006016">
    <property type="entry name" value="UspA"/>
</dbReference>
<dbReference type="Gene3D" id="3.40.50.620">
    <property type="entry name" value="HUPs"/>
    <property type="match status" value="1"/>
</dbReference>
<dbReference type="PRINTS" id="PR01438">
    <property type="entry name" value="UNVRSLSTRESS"/>
</dbReference>
<accession>A0A1W6SNX9</accession>
<organism evidence="4 5">
    <name type="scientific">Nitrosospira lacus</name>
    <dbReference type="NCBI Taxonomy" id="1288494"/>
    <lineage>
        <taxon>Bacteria</taxon>
        <taxon>Pseudomonadati</taxon>
        <taxon>Pseudomonadota</taxon>
        <taxon>Betaproteobacteria</taxon>
        <taxon>Nitrosomonadales</taxon>
        <taxon>Nitrosomonadaceae</taxon>
        <taxon>Nitrosospira</taxon>
    </lineage>
</organism>
<dbReference type="AlphaFoldDB" id="A0A1W6SNX9"/>